<accession>A0AA35SK86</accession>
<dbReference type="InterPro" id="IPR036179">
    <property type="entry name" value="Ig-like_dom_sf"/>
</dbReference>
<evidence type="ECO:0008006" key="3">
    <source>
        <dbReference type="Google" id="ProtNLM"/>
    </source>
</evidence>
<sequence length="471" mass="51845">FQSACDAQNLNLETSLTLPTTSECGSSSGCLEITKPSWIFKDVYLTCIVETDYCRDVSFTQLTGPPFSIPNQPAVVTETTSSPLMVEPNERIVIRAEIISGASVVAVSWHHGTVSYHQHIREDPFCNEDSCVRDNDPRSDILRSNRVRTYLAARAMSTECAGSSLYSLETYLIVDNATESDAGTYLVNVTTPQYNEPETEQVNVTIDPAVDCTPSPLEDVIAAVCSHSREEGVQFRNETRSNHGIFSEATDTFAVASLFSPAIATVRCQSSCTNFGRGDVTWCVRIADVNRTIETCLSLDDNNTPVFQSTCDAQNLNLETSLTLPTATECGFSEPACLGLRNINWVFKDAYLTCIVETDNCRDVSFVRLIATRGASNEPPVVAEITSSPLIVEPNEKIVIRAEILSSTPSVIVSWHHGTVAYHQHIREDPFCDEGSCVNDTHPDTPRIRSNRVRTYVITRRIITECVGSSL</sequence>
<organism evidence="1 2">
    <name type="scientific">Geodia barretti</name>
    <name type="common">Barrett's horny sponge</name>
    <dbReference type="NCBI Taxonomy" id="519541"/>
    <lineage>
        <taxon>Eukaryota</taxon>
        <taxon>Metazoa</taxon>
        <taxon>Porifera</taxon>
        <taxon>Demospongiae</taxon>
        <taxon>Heteroscleromorpha</taxon>
        <taxon>Tetractinellida</taxon>
        <taxon>Astrophorina</taxon>
        <taxon>Geodiidae</taxon>
        <taxon>Geodia</taxon>
    </lineage>
</organism>
<dbReference type="AlphaFoldDB" id="A0AA35SK86"/>
<reference evidence="1" key="1">
    <citation type="submission" date="2023-03" db="EMBL/GenBank/DDBJ databases">
        <authorList>
            <person name="Steffen K."/>
            <person name="Cardenas P."/>
        </authorList>
    </citation>
    <scope>NUCLEOTIDE SEQUENCE</scope>
</reference>
<dbReference type="EMBL" id="CASHTH010002507">
    <property type="protein sequence ID" value="CAI8030934.1"/>
    <property type="molecule type" value="Genomic_DNA"/>
</dbReference>
<comment type="caution">
    <text evidence="1">The sequence shown here is derived from an EMBL/GenBank/DDBJ whole genome shotgun (WGS) entry which is preliminary data.</text>
</comment>
<dbReference type="SUPFAM" id="SSF48726">
    <property type="entry name" value="Immunoglobulin"/>
    <property type="match status" value="1"/>
</dbReference>
<feature type="non-terminal residue" evidence="1">
    <location>
        <position position="471"/>
    </location>
</feature>
<proteinExistence type="predicted"/>
<evidence type="ECO:0000313" key="2">
    <source>
        <dbReference type="Proteomes" id="UP001174909"/>
    </source>
</evidence>
<keyword evidence="2" id="KW-1185">Reference proteome</keyword>
<protein>
    <recommendedName>
        <fullName evidence="3">Ig-like domain-containing protein</fullName>
    </recommendedName>
</protein>
<feature type="non-terminal residue" evidence="1">
    <location>
        <position position="1"/>
    </location>
</feature>
<name>A0AA35SK86_GEOBA</name>
<gene>
    <name evidence="1" type="ORF">GBAR_LOCUS17558</name>
</gene>
<dbReference type="Proteomes" id="UP001174909">
    <property type="component" value="Unassembled WGS sequence"/>
</dbReference>
<evidence type="ECO:0000313" key="1">
    <source>
        <dbReference type="EMBL" id="CAI8030934.1"/>
    </source>
</evidence>